<dbReference type="GO" id="GO:0004984">
    <property type="term" value="F:olfactory receptor activity"/>
    <property type="evidence" value="ECO:0007669"/>
    <property type="project" value="InterPro"/>
</dbReference>
<evidence type="ECO:0000256" key="7">
    <source>
        <dbReference type="ARBA" id="ARBA00023136"/>
    </source>
</evidence>
<dbReference type="AlphaFoldDB" id="A0A6J1Q393"/>
<evidence type="ECO:0000256" key="3">
    <source>
        <dbReference type="ARBA" id="ARBA00022606"/>
    </source>
</evidence>
<feature type="transmembrane region" description="Helical" evidence="10">
    <location>
        <begin position="35"/>
        <end position="56"/>
    </location>
</feature>
<evidence type="ECO:0000256" key="8">
    <source>
        <dbReference type="ARBA" id="ARBA00023170"/>
    </source>
</evidence>
<keyword evidence="2" id="KW-1003">Cell membrane</keyword>
<evidence type="ECO:0000313" key="12">
    <source>
        <dbReference type="RefSeq" id="XP_024876128.1"/>
    </source>
</evidence>
<proteinExistence type="inferred from homology"/>
<keyword evidence="4 10" id="KW-0812">Transmembrane</keyword>
<dbReference type="GeneID" id="112457359"/>
<evidence type="ECO:0000256" key="5">
    <source>
        <dbReference type="ARBA" id="ARBA00022725"/>
    </source>
</evidence>
<comment type="caution">
    <text evidence="10">Lacks conserved residue(s) required for the propagation of feature annotation.</text>
</comment>
<dbReference type="Pfam" id="PF02949">
    <property type="entry name" value="7tm_6"/>
    <property type="match status" value="1"/>
</dbReference>
<keyword evidence="9 10" id="KW-0807">Transducer</keyword>
<feature type="transmembrane region" description="Helical" evidence="10">
    <location>
        <begin position="168"/>
        <end position="189"/>
    </location>
</feature>
<evidence type="ECO:0000313" key="11">
    <source>
        <dbReference type="Proteomes" id="UP000504618"/>
    </source>
</evidence>
<keyword evidence="6 10" id="KW-1133">Transmembrane helix</keyword>
<keyword evidence="7 10" id="KW-0472">Membrane</keyword>
<evidence type="ECO:0000256" key="10">
    <source>
        <dbReference type="RuleBase" id="RU351113"/>
    </source>
</evidence>
<keyword evidence="5 10" id="KW-0552">Olfaction</keyword>
<evidence type="ECO:0000256" key="4">
    <source>
        <dbReference type="ARBA" id="ARBA00022692"/>
    </source>
</evidence>
<dbReference type="GO" id="GO:0005886">
    <property type="term" value="C:plasma membrane"/>
    <property type="evidence" value="ECO:0007669"/>
    <property type="project" value="UniProtKB-SubCell"/>
</dbReference>
<feature type="transmembrane region" description="Helical" evidence="10">
    <location>
        <begin position="68"/>
        <end position="85"/>
    </location>
</feature>
<name>A0A6J1Q393_9HYME</name>
<dbReference type="PANTHER" id="PTHR21137:SF35">
    <property type="entry name" value="ODORANT RECEPTOR 19A-RELATED"/>
    <property type="match status" value="1"/>
</dbReference>
<dbReference type="InterPro" id="IPR004117">
    <property type="entry name" value="7tm6_olfct_rcpt"/>
</dbReference>
<protein>
    <recommendedName>
        <fullName evidence="10">Odorant receptor</fullName>
    </recommendedName>
</protein>
<dbReference type="RefSeq" id="XP_024876128.1">
    <property type="nucleotide sequence ID" value="XM_025020360.1"/>
</dbReference>
<dbReference type="PANTHER" id="PTHR21137">
    <property type="entry name" value="ODORANT RECEPTOR"/>
    <property type="match status" value="1"/>
</dbReference>
<dbReference type="Proteomes" id="UP000504618">
    <property type="component" value="Unplaced"/>
</dbReference>
<organism evidence="11 12">
    <name type="scientific">Temnothorax curvispinosus</name>
    <dbReference type="NCBI Taxonomy" id="300111"/>
    <lineage>
        <taxon>Eukaryota</taxon>
        <taxon>Metazoa</taxon>
        <taxon>Ecdysozoa</taxon>
        <taxon>Arthropoda</taxon>
        <taxon>Hexapoda</taxon>
        <taxon>Insecta</taxon>
        <taxon>Pterygota</taxon>
        <taxon>Neoptera</taxon>
        <taxon>Endopterygota</taxon>
        <taxon>Hymenoptera</taxon>
        <taxon>Apocrita</taxon>
        <taxon>Aculeata</taxon>
        <taxon>Formicoidea</taxon>
        <taxon>Formicidae</taxon>
        <taxon>Myrmicinae</taxon>
        <taxon>Temnothorax</taxon>
    </lineage>
</organism>
<evidence type="ECO:0000256" key="1">
    <source>
        <dbReference type="ARBA" id="ARBA00004651"/>
    </source>
</evidence>
<keyword evidence="8 10" id="KW-0675">Receptor</keyword>
<sequence>MDFKNANFLNSQVNVLSGNLLPITDNSRFSVINRVYSITTWLIELTYTIALIFGIILSPLEKGLKDGLVSVVVIVEMFFMLMRLYSRKMLMVEMIQKMNVILRSADEIMKDIVKSAIKPIILPFVIYGITNVISVAIWHMQPIMLVFERSTFFYVDYNMPAAFSTEPFSSRVLIPSTIIMSIGGVYLFIKKFGVDVYMMHLVLMLTAQYRYTAAKLTMLFRNLQNSHDESQKRHRSMINRWTEKELRKLCHHQNTVLIMSCILKKLLSVNFSVLYVNNVLRFCFLGIFLTTVPSMSFAEGISVILFAVGSLTQFFLLCSSVQTLLDASTEITDKAFDEGWYQLEPSMKRIFILLIMANNLECRIAAIGKFNLSLPSFMTIINQSYSIALLFLRAT</sequence>
<dbReference type="OrthoDB" id="8185860at2759"/>
<accession>A0A6J1Q393</accession>
<feature type="transmembrane region" description="Helical" evidence="10">
    <location>
        <begin position="301"/>
        <end position="325"/>
    </location>
</feature>
<evidence type="ECO:0000256" key="6">
    <source>
        <dbReference type="ARBA" id="ARBA00022989"/>
    </source>
</evidence>
<dbReference type="GO" id="GO:0007165">
    <property type="term" value="P:signal transduction"/>
    <property type="evidence" value="ECO:0007669"/>
    <property type="project" value="UniProtKB-KW"/>
</dbReference>
<evidence type="ECO:0000256" key="9">
    <source>
        <dbReference type="ARBA" id="ARBA00023224"/>
    </source>
</evidence>
<feature type="transmembrane region" description="Helical" evidence="10">
    <location>
        <begin position="120"/>
        <end position="140"/>
    </location>
</feature>
<reference evidence="12" key="1">
    <citation type="submission" date="2025-08" db="UniProtKB">
        <authorList>
            <consortium name="RefSeq"/>
        </authorList>
    </citation>
    <scope>IDENTIFICATION</scope>
    <source>
        <tissue evidence="12">Whole body</tissue>
    </source>
</reference>
<dbReference type="GO" id="GO:0005549">
    <property type="term" value="F:odorant binding"/>
    <property type="evidence" value="ECO:0007669"/>
    <property type="project" value="InterPro"/>
</dbReference>
<evidence type="ECO:0000256" key="2">
    <source>
        <dbReference type="ARBA" id="ARBA00022475"/>
    </source>
</evidence>
<keyword evidence="3 10" id="KW-0716">Sensory transduction</keyword>
<gene>
    <name evidence="12" type="primary">LOC112457359</name>
</gene>
<feature type="transmembrane region" description="Helical" evidence="10">
    <location>
        <begin position="267"/>
        <end position="289"/>
    </location>
</feature>
<keyword evidence="11" id="KW-1185">Reference proteome</keyword>
<comment type="similarity">
    <text evidence="10">Belongs to the insect chemoreceptor superfamily. Heteromeric odorant receptor channel (TC 1.A.69) family.</text>
</comment>
<comment type="subcellular location">
    <subcellularLocation>
        <location evidence="1 10">Cell membrane</location>
        <topology evidence="1 10">Multi-pass membrane protein</topology>
    </subcellularLocation>
</comment>